<sequence length="96" mass="11208">MTGVQPKYWPHIGGNARRRRISEAGDILFRINLMNRTLEEGRVSDNFAYCRGRLGDSTNTSKRRRSDPGQLFNNRKRHRQGAAHEGQREVKKMRLQ</sequence>
<organism evidence="2 3">
    <name type="scientific">Protopolystoma xenopodis</name>
    <dbReference type="NCBI Taxonomy" id="117903"/>
    <lineage>
        <taxon>Eukaryota</taxon>
        <taxon>Metazoa</taxon>
        <taxon>Spiralia</taxon>
        <taxon>Lophotrochozoa</taxon>
        <taxon>Platyhelminthes</taxon>
        <taxon>Monogenea</taxon>
        <taxon>Polyopisthocotylea</taxon>
        <taxon>Polystomatidea</taxon>
        <taxon>Polystomatidae</taxon>
        <taxon>Protopolystoma</taxon>
    </lineage>
</organism>
<name>A0A448WV63_9PLAT</name>
<keyword evidence="3" id="KW-1185">Reference proteome</keyword>
<reference evidence="2" key="1">
    <citation type="submission" date="2018-11" db="EMBL/GenBank/DDBJ databases">
        <authorList>
            <consortium name="Pathogen Informatics"/>
        </authorList>
    </citation>
    <scope>NUCLEOTIDE SEQUENCE</scope>
</reference>
<evidence type="ECO:0000313" key="2">
    <source>
        <dbReference type="EMBL" id="VEL21030.1"/>
    </source>
</evidence>
<feature type="region of interest" description="Disordered" evidence="1">
    <location>
        <begin position="50"/>
        <end position="96"/>
    </location>
</feature>
<proteinExistence type="predicted"/>
<evidence type="ECO:0000313" key="3">
    <source>
        <dbReference type="Proteomes" id="UP000784294"/>
    </source>
</evidence>
<dbReference type="Proteomes" id="UP000784294">
    <property type="component" value="Unassembled WGS sequence"/>
</dbReference>
<dbReference type="EMBL" id="CAAALY010049198">
    <property type="protein sequence ID" value="VEL21030.1"/>
    <property type="molecule type" value="Genomic_DNA"/>
</dbReference>
<protein>
    <submittedName>
        <fullName evidence="2">Uncharacterized protein</fullName>
    </submittedName>
</protein>
<gene>
    <name evidence="2" type="ORF">PXEA_LOCUS14470</name>
</gene>
<accession>A0A448WV63</accession>
<evidence type="ECO:0000256" key="1">
    <source>
        <dbReference type="SAM" id="MobiDB-lite"/>
    </source>
</evidence>
<comment type="caution">
    <text evidence="2">The sequence shown here is derived from an EMBL/GenBank/DDBJ whole genome shotgun (WGS) entry which is preliminary data.</text>
</comment>
<feature type="compositionally biased region" description="Basic and acidic residues" evidence="1">
    <location>
        <begin position="85"/>
        <end position="96"/>
    </location>
</feature>
<dbReference type="AlphaFoldDB" id="A0A448WV63"/>